<sequence>MERTPGFEFGLVLPLLAVLPHCARGTPCAWGRGDSHSLRYDFNISFNEPRCKVQGQIDGEKFLSNECGSNKVIPMNFLRDEGKATDSCKIMPTTLNDVGDNIKGLLPDIKQEKYPDGDAPVTVPAPATTTPIIASASPAKITDLLETGAIIVIVSVIVLIIICIIGYHYRKRWQKMLKCCWECGLVQKVSQLFGCLSNSSCSPVDLQEPQSLQQMQRLAEGREDTADAMLMPFSP</sequence>
<dbReference type="AlphaFoldDB" id="A0A7J7WWZ6"/>
<dbReference type="SUPFAM" id="SSF54452">
    <property type="entry name" value="MHC antigen-recognition domain"/>
    <property type="match status" value="1"/>
</dbReference>
<feature type="signal peptide" evidence="3">
    <location>
        <begin position="1"/>
        <end position="25"/>
    </location>
</feature>
<dbReference type="EMBL" id="JABWUV010000007">
    <property type="protein sequence ID" value="KAF6341927.1"/>
    <property type="molecule type" value="Genomic_DNA"/>
</dbReference>
<dbReference type="Gene3D" id="3.30.500.10">
    <property type="entry name" value="MHC class I-like antigen recognition-like"/>
    <property type="match status" value="1"/>
</dbReference>
<evidence type="ECO:0000256" key="2">
    <source>
        <dbReference type="SAM" id="Phobius"/>
    </source>
</evidence>
<keyword evidence="2" id="KW-0812">Transmembrane</keyword>
<keyword evidence="5" id="KW-1185">Reference proteome</keyword>
<keyword evidence="3" id="KW-0732">Signal</keyword>
<gene>
    <name evidence="4" type="ORF">mMyoMyo1_016237</name>
</gene>
<feature type="transmembrane region" description="Helical" evidence="2">
    <location>
        <begin position="148"/>
        <end position="169"/>
    </location>
</feature>
<accession>A0A7J7WWZ6</accession>
<comment type="caution">
    <text evidence="4">The sequence shown here is derived from an EMBL/GenBank/DDBJ whole genome shotgun (WGS) entry which is preliminary data.</text>
</comment>
<reference evidence="4 5" key="1">
    <citation type="journal article" date="2020" name="Nature">
        <title>Six reference-quality genomes reveal evolution of bat adaptations.</title>
        <authorList>
            <person name="Jebb D."/>
            <person name="Huang Z."/>
            <person name="Pippel M."/>
            <person name="Hughes G.M."/>
            <person name="Lavrichenko K."/>
            <person name="Devanna P."/>
            <person name="Winkler S."/>
            <person name="Jermiin L.S."/>
            <person name="Skirmuntt E.C."/>
            <person name="Katzourakis A."/>
            <person name="Burkitt-Gray L."/>
            <person name="Ray D.A."/>
            <person name="Sullivan K.A.M."/>
            <person name="Roscito J.G."/>
            <person name="Kirilenko B.M."/>
            <person name="Davalos L.M."/>
            <person name="Corthals A.P."/>
            <person name="Power M.L."/>
            <person name="Jones G."/>
            <person name="Ransome R.D."/>
            <person name="Dechmann D.K.N."/>
            <person name="Locatelli A.G."/>
            <person name="Puechmaille S.J."/>
            <person name="Fedrigo O."/>
            <person name="Jarvis E.D."/>
            <person name="Hiller M."/>
            <person name="Vernes S.C."/>
            <person name="Myers E.W."/>
            <person name="Teeling E.C."/>
        </authorList>
    </citation>
    <scope>NUCLEOTIDE SEQUENCE [LARGE SCALE GENOMIC DNA]</scope>
    <source>
        <strain evidence="4">MMyoMyo1</strain>
        <tissue evidence="4">Flight muscle</tissue>
    </source>
</reference>
<keyword evidence="1" id="KW-0325">Glycoprotein</keyword>
<evidence type="ECO:0000313" key="5">
    <source>
        <dbReference type="Proteomes" id="UP000527355"/>
    </source>
</evidence>
<organism evidence="4 5">
    <name type="scientific">Myotis myotis</name>
    <name type="common">Greater mouse-eared bat</name>
    <name type="synonym">Vespertilio myotis</name>
    <dbReference type="NCBI Taxonomy" id="51298"/>
    <lineage>
        <taxon>Eukaryota</taxon>
        <taxon>Metazoa</taxon>
        <taxon>Chordata</taxon>
        <taxon>Craniata</taxon>
        <taxon>Vertebrata</taxon>
        <taxon>Euteleostomi</taxon>
        <taxon>Mammalia</taxon>
        <taxon>Eutheria</taxon>
        <taxon>Laurasiatheria</taxon>
        <taxon>Chiroptera</taxon>
        <taxon>Yangochiroptera</taxon>
        <taxon>Vespertilionidae</taxon>
        <taxon>Myotis</taxon>
    </lineage>
</organism>
<feature type="chain" id="PRO_5029840525" evidence="3">
    <location>
        <begin position="26"/>
        <end position="235"/>
    </location>
</feature>
<evidence type="ECO:0000256" key="3">
    <source>
        <dbReference type="SAM" id="SignalP"/>
    </source>
</evidence>
<proteinExistence type="predicted"/>
<keyword evidence="2" id="KW-0472">Membrane</keyword>
<evidence type="ECO:0000256" key="1">
    <source>
        <dbReference type="ARBA" id="ARBA00023180"/>
    </source>
</evidence>
<dbReference type="InterPro" id="IPR037055">
    <property type="entry name" value="MHC_I-like_Ag-recog_sf"/>
</dbReference>
<dbReference type="Proteomes" id="UP000527355">
    <property type="component" value="Unassembled WGS sequence"/>
</dbReference>
<dbReference type="VEuPathDB" id="HostDB:LOC118660798"/>
<keyword evidence="2" id="KW-1133">Transmembrane helix</keyword>
<evidence type="ECO:0000313" key="4">
    <source>
        <dbReference type="EMBL" id="KAF6341927.1"/>
    </source>
</evidence>
<dbReference type="InterPro" id="IPR011162">
    <property type="entry name" value="MHC_I/II-like_Ag-recog"/>
</dbReference>
<protein>
    <submittedName>
        <fullName evidence="4">Retinoic acid early transcript 1G</fullName>
    </submittedName>
</protein>
<name>A0A7J7WWZ6_MYOMY</name>